<evidence type="ECO:0000313" key="2">
    <source>
        <dbReference type="EMBL" id="KAG7161297.1"/>
    </source>
</evidence>
<protein>
    <submittedName>
        <fullName evidence="2">Putative kelch-like ECH-associated protein 1-like</fullName>
    </submittedName>
</protein>
<comment type="caution">
    <text evidence="2">The sequence shown here is derived from an EMBL/GenBank/DDBJ whole genome shotgun (WGS) entry which is preliminary data.</text>
</comment>
<dbReference type="InterPro" id="IPR015915">
    <property type="entry name" value="Kelch-typ_b-propeller"/>
</dbReference>
<keyword evidence="3" id="KW-1185">Reference proteome</keyword>
<accession>A0A8J5JMY1</accession>
<dbReference type="AlphaFoldDB" id="A0A8J5JMY1"/>
<name>A0A8J5JMY1_HOMAM</name>
<gene>
    <name evidence="2" type="primary">Klhdc1-L</name>
    <name evidence="2" type="ORF">Hamer_G026835</name>
</gene>
<evidence type="ECO:0000313" key="3">
    <source>
        <dbReference type="Proteomes" id="UP000747542"/>
    </source>
</evidence>
<keyword evidence="1" id="KW-0880">Kelch repeat</keyword>
<sequence>MDSISCAQLRNMILKLTVGHQWLQLKLLAAMTVSVWDGKIFVMGGYDGSQFLSSVEISISVEMNGQTASHCYRVDRAMPLLDPFILVFCTQKQDNTELYSFREIFMSVHDSVLRQDVGS</sequence>
<reference evidence="2" key="1">
    <citation type="journal article" date="2021" name="Sci. Adv.">
        <title>The American lobster genome reveals insights on longevity, neural, and immune adaptations.</title>
        <authorList>
            <person name="Polinski J.M."/>
            <person name="Zimin A.V."/>
            <person name="Clark K.F."/>
            <person name="Kohn A.B."/>
            <person name="Sadowski N."/>
            <person name="Timp W."/>
            <person name="Ptitsyn A."/>
            <person name="Khanna P."/>
            <person name="Romanova D.Y."/>
            <person name="Williams P."/>
            <person name="Greenwood S.J."/>
            <person name="Moroz L.L."/>
            <person name="Walt D.R."/>
            <person name="Bodnar A.G."/>
        </authorList>
    </citation>
    <scope>NUCLEOTIDE SEQUENCE</scope>
    <source>
        <strain evidence="2">GMGI-L3</strain>
    </source>
</reference>
<dbReference type="Proteomes" id="UP000747542">
    <property type="component" value="Unassembled WGS sequence"/>
</dbReference>
<evidence type="ECO:0000256" key="1">
    <source>
        <dbReference type="ARBA" id="ARBA00022441"/>
    </source>
</evidence>
<organism evidence="2 3">
    <name type="scientific">Homarus americanus</name>
    <name type="common">American lobster</name>
    <dbReference type="NCBI Taxonomy" id="6706"/>
    <lineage>
        <taxon>Eukaryota</taxon>
        <taxon>Metazoa</taxon>
        <taxon>Ecdysozoa</taxon>
        <taxon>Arthropoda</taxon>
        <taxon>Crustacea</taxon>
        <taxon>Multicrustacea</taxon>
        <taxon>Malacostraca</taxon>
        <taxon>Eumalacostraca</taxon>
        <taxon>Eucarida</taxon>
        <taxon>Decapoda</taxon>
        <taxon>Pleocyemata</taxon>
        <taxon>Astacidea</taxon>
        <taxon>Nephropoidea</taxon>
        <taxon>Nephropidae</taxon>
        <taxon>Homarus</taxon>
    </lineage>
</organism>
<dbReference type="EMBL" id="JAHLQT010029575">
    <property type="protein sequence ID" value="KAG7161297.1"/>
    <property type="molecule type" value="Genomic_DNA"/>
</dbReference>
<proteinExistence type="predicted"/>
<dbReference type="Pfam" id="PF01344">
    <property type="entry name" value="Kelch_1"/>
    <property type="match status" value="1"/>
</dbReference>
<dbReference type="SUPFAM" id="SSF117281">
    <property type="entry name" value="Kelch motif"/>
    <property type="match status" value="1"/>
</dbReference>
<dbReference type="InterPro" id="IPR006652">
    <property type="entry name" value="Kelch_1"/>
</dbReference>